<feature type="domain" description="LysM" evidence="1">
    <location>
        <begin position="85"/>
        <end position="129"/>
    </location>
</feature>
<dbReference type="AlphaFoldDB" id="A0A2W5MYH4"/>
<comment type="caution">
    <text evidence="2">The sequence shown here is derived from an EMBL/GenBank/DDBJ whole genome shotgun (WGS) entry which is preliminary data.</text>
</comment>
<dbReference type="InterPro" id="IPR011055">
    <property type="entry name" value="Dup_hybrid_motif"/>
</dbReference>
<dbReference type="SMART" id="SM00257">
    <property type="entry name" value="LysM"/>
    <property type="match status" value="2"/>
</dbReference>
<evidence type="ECO:0000259" key="1">
    <source>
        <dbReference type="PROSITE" id="PS51782"/>
    </source>
</evidence>
<dbReference type="EMBL" id="QFPJ01000012">
    <property type="protein sequence ID" value="PZQ22793.1"/>
    <property type="molecule type" value="Genomic_DNA"/>
</dbReference>
<dbReference type="Pfam" id="PF01551">
    <property type="entry name" value="Peptidase_M23"/>
    <property type="match status" value="1"/>
</dbReference>
<dbReference type="CDD" id="cd12797">
    <property type="entry name" value="M23_peptidase"/>
    <property type="match status" value="1"/>
</dbReference>
<dbReference type="SUPFAM" id="SSF51261">
    <property type="entry name" value="Duplicated hybrid motif"/>
    <property type="match status" value="1"/>
</dbReference>
<reference evidence="2 3" key="1">
    <citation type="submission" date="2017-08" db="EMBL/GenBank/DDBJ databases">
        <title>Infants hospitalized years apart are colonized by the same room-sourced microbial strains.</title>
        <authorList>
            <person name="Brooks B."/>
            <person name="Olm M.R."/>
            <person name="Firek B.A."/>
            <person name="Baker R."/>
            <person name="Thomas B.C."/>
            <person name="Morowitz M.J."/>
            <person name="Banfield J.F."/>
        </authorList>
    </citation>
    <scope>NUCLEOTIDE SEQUENCE [LARGE SCALE GENOMIC DNA]</scope>
    <source>
        <strain evidence="2">S2_005_003_R2_47</strain>
    </source>
</reference>
<protein>
    <recommendedName>
        <fullName evidence="1">LysM domain-containing protein</fullName>
    </recommendedName>
</protein>
<dbReference type="InterPro" id="IPR050570">
    <property type="entry name" value="Cell_wall_metabolism_enzyme"/>
</dbReference>
<dbReference type="InterPro" id="IPR018392">
    <property type="entry name" value="LysM"/>
</dbReference>
<dbReference type="InterPro" id="IPR036779">
    <property type="entry name" value="LysM_dom_sf"/>
</dbReference>
<proteinExistence type="predicted"/>
<dbReference type="Gene3D" id="3.10.350.10">
    <property type="entry name" value="LysM domain"/>
    <property type="match status" value="2"/>
</dbReference>
<dbReference type="Gene3D" id="2.70.70.10">
    <property type="entry name" value="Glucose Permease (Domain IIA)"/>
    <property type="match status" value="1"/>
</dbReference>
<dbReference type="PROSITE" id="PS51782">
    <property type="entry name" value="LYSM"/>
    <property type="match status" value="2"/>
</dbReference>
<evidence type="ECO:0000313" key="2">
    <source>
        <dbReference type="EMBL" id="PZQ22793.1"/>
    </source>
</evidence>
<dbReference type="PANTHER" id="PTHR21666:SF270">
    <property type="entry name" value="MUREIN HYDROLASE ACTIVATOR ENVC"/>
    <property type="match status" value="1"/>
</dbReference>
<sequence>MGGINHRIARLTPLAGGLMLAACIPAATNPRPAASVPEARTSDGADALPAFDFERRPVTEVVGGDARPTWTLKPVVTNAARVAPATYIVRPGDTLRSIGAMSGAGSEAIAMENDLTAPYTLYVGQALRIPGGLYHRVGAGETGIGIAHAYRVDWGEIVTINALAEPYILRVGQRLRLPDHAAAQPPRAPDVSARAAAFTLDIDDIVTGSQPAIAERARPAVATAAPRAPVTTAVAPPASFSGRFQWPLTGPILARFGQLAPGKVNDGINIGVAEGTPIHAAANGVVAYAGDQIGVYGGLILIDHGGGWMSAYGHASLLSVPRGQAVKAGDVIGRAGATGQVQSSQLHFQLRKNRLPVDPMKQLPPR</sequence>
<dbReference type="PANTHER" id="PTHR21666">
    <property type="entry name" value="PEPTIDASE-RELATED"/>
    <property type="match status" value="1"/>
</dbReference>
<dbReference type="PROSITE" id="PS51257">
    <property type="entry name" value="PROKAR_LIPOPROTEIN"/>
    <property type="match status" value="1"/>
</dbReference>
<gene>
    <name evidence="2" type="ORF">DI569_07005</name>
</gene>
<accession>A0A2W5MYH4</accession>
<dbReference type="Pfam" id="PF01476">
    <property type="entry name" value="LysM"/>
    <property type="match status" value="2"/>
</dbReference>
<feature type="domain" description="LysM" evidence="1">
    <location>
        <begin position="133"/>
        <end position="177"/>
    </location>
</feature>
<evidence type="ECO:0000313" key="3">
    <source>
        <dbReference type="Proteomes" id="UP000248597"/>
    </source>
</evidence>
<dbReference type="SUPFAM" id="SSF54106">
    <property type="entry name" value="LysM domain"/>
    <property type="match status" value="2"/>
</dbReference>
<name>A0A2W5MYH4_SPHMC</name>
<dbReference type="Proteomes" id="UP000248597">
    <property type="component" value="Unassembled WGS sequence"/>
</dbReference>
<dbReference type="CDD" id="cd00118">
    <property type="entry name" value="LysM"/>
    <property type="match status" value="2"/>
</dbReference>
<organism evidence="2 3">
    <name type="scientific">Sphingopyxis macrogoltabida</name>
    <name type="common">Sphingomonas macrogoltabidus</name>
    <dbReference type="NCBI Taxonomy" id="33050"/>
    <lineage>
        <taxon>Bacteria</taxon>
        <taxon>Pseudomonadati</taxon>
        <taxon>Pseudomonadota</taxon>
        <taxon>Alphaproteobacteria</taxon>
        <taxon>Sphingomonadales</taxon>
        <taxon>Sphingomonadaceae</taxon>
        <taxon>Sphingopyxis</taxon>
    </lineage>
</organism>
<dbReference type="GO" id="GO:0004222">
    <property type="term" value="F:metalloendopeptidase activity"/>
    <property type="evidence" value="ECO:0007669"/>
    <property type="project" value="TreeGrafter"/>
</dbReference>
<dbReference type="InterPro" id="IPR016047">
    <property type="entry name" value="M23ase_b-sheet_dom"/>
</dbReference>